<gene>
    <name evidence="4" type="ORF">SAMN05421543_11630</name>
</gene>
<dbReference type="Pfam" id="PF03816">
    <property type="entry name" value="LytR_cpsA_psr"/>
    <property type="match status" value="1"/>
</dbReference>
<dbReference type="OrthoDB" id="27330at2"/>
<evidence type="ECO:0000256" key="1">
    <source>
        <dbReference type="ARBA" id="ARBA00006068"/>
    </source>
</evidence>
<sequence>MDDMRGPSHPGGSARVHPALRALAILICLSVAAVAAFGGYKYYTLRPMYHFQTVPVVNGPPEVPSQASFNVLLVGSDQRPGDAAGHSDSLLLVHVDLRDTRFNVLSIPRDTRVYMDGHGYTKLTSVQYVAQAELGKIPGIERAVAAVEKLTGVNVNYYAVTNYWGLQSLVDAVGGIEMNVPFDVRLTHPWYPEDRGKVIRKGLHTLDGKMVTEVVHERDSLPQGDFSRQKLQEEALKGIARALLRPSGIVHLPEFIQRLPDFLIATNMSNDDILSLALAARSVDLDTQVHYYQVEGESHSLYDDILGQRNDQFVPNLEQLHQVTKAHFATGTE</sequence>
<reference evidence="5" key="1">
    <citation type="submission" date="2016-10" db="EMBL/GenBank/DDBJ databases">
        <authorList>
            <person name="Varghese N."/>
        </authorList>
    </citation>
    <scope>NUCLEOTIDE SEQUENCE [LARGE SCALE GENOMIC DNA]</scope>
    <source>
        <strain evidence="5">DSM 17980</strain>
    </source>
</reference>
<dbReference type="InterPro" id="IPR050922">
    <property type="entry name" value="LytR/CpsA/Psr_CW_biosynth"/>
</dbReference>
<keyword evidence="5" id="KW-1185">Reference proteome</keyword>
<keyword evidence="2" id="KW-0472">Membrane</keyword>
<dbReference type="Proteomes" id="UP000183508">
    <property type="component" value="Unassembled WGS sequence"/>
</dbReference>
<evidence type="ECO:0000313" key="4">
    <source>
        <dbReference type="EMBL" id="SFU97031.1"/>
    </source>
</evidence>
<dbReference type="NCBIfam" id="TIGR00350">
    <property type="entry name" value="lytR_cpsA_psr"/>
    <property type="match status" value="1"/>
</dbReference>
<dbReference type="PANTHER" id="PTHR33392:SF6">
    <property type="entry name" value="POLYISOPRENYL-TEICHOIC ACID--PEPTIDOGLYCAN TEICHOIC ACID TRANSFERASE TAGU"/>
    <property type="match status" value="1"/>
</dbReference>
<evidence type="ECO:0000259" key="3">
    <source>
        <dbReference type="Pfam" id="PF03816"/>
    </source>
</evidence>
<dbReference type="InterPro" id="IPR004474">
    <property type="entry name" value="LytR_CpsA_psr"/>
</dbReference>
<dbReference type="PANTHER" id="PTHR33392">
    <property type="entry name" value="POLYISOPRENYL-TEICHOIC ACID--PEPTIDOGLYCAN TEICHOIC ACID TRANSFERASE TAGU"/>
    <property type="match status" value="1"/>
</dbReference>
<feature type="transmembrane region" description="Helical" evidence="2">
    <location>
        <begin position="20"/>
        <end position="40"/>
    </location>
</feature>
<dbReference type="AlphaFoldDB" id="A0A1I7KHY4"/>
<dbReference type="EMBL" id="FPBV01000016">
    <property type="protein sequence ID" value="SFU97031.1"/>
    <property type="molecule type" value="Genomic_DNA"/>
</dbReference>
<dbReference type="STRING" id="392015.SAMN05421543_11630"/>
<feature type="domain" description="Cell envelope-related transcriptional attenuator" evidence="3">
    <location>
        <begin position="86"/>
        <end position="242"/>
    </location>
</feature>
<evidence type="ECO:0000313" key="5">
    <source>
        <dbReference type="Proteomes" id="UP000183508"/>
    </source>
</evidence>
<keyword evidence="2" id="KW-1133">Transmembrane helix</keyword>
<evidence type="ECO:0000256" key="2">
    <source>
        <dbReference type="SAM" id="Phobius"/>
    </source>
</evidence>
<proteinExistence type="inferred from homology"/>
<dbReference type="eggNOG" id="COG1316">
    <property type="taxonomic scope" value="Bacteria"/>
</dbReference>
<name>A0A1I7KHY4_9BACL</name>
<comment type="similarity">
    <text evidence="1">Belongs to the LytR/CpsA/Psr (LCP) family.</text>
</comment>
<accession>A0A1I7KHY4</accession>
<keyword evidence="2" id="KW-0812">Transmembrane</keyword>
<protein>
    <submittedName>
        <fullName evidence="4">Cell envelope-related function transcriptional attenuator common domain-containing protein</fullName>
    </submittedName>
</protein>
<dbReference type="Gene3D" id="3.40.630.190">
    <property type="entry name" value="LCP protein"/>
    <property type="match status" value="1"/>
</dbReference>
<organism evidence="4 5">
    <name type="scientific">Alicyclobacillus macrosporangiidus</name>
    <dbReference type="NCBI Taxonomy" id="392015"/>
    <lineage>
        <taxon>Bacteria</taxon>
        <taxon>Bacillati</taxon>
        <taxon>Bacillota</taxon>
        <taxon>Bacilli</taxon>
        <taxon>Bacillales</taxon>
        <taxon>Alicyclobacillaceae</taxon>
        <taxon>Alicyclobacillus</taxon>
    </lineage>
</organism>